<keyword evidence="4" id="KW-1185">Reference proteome</keyword>
<organism evidence="2 4">
    <name type="scientific">Neospora caninum (strain Liverpool)</name>
    <dbReference type="NCBI Taxonomy" id="572307"/>
    <lineage>
        <taxon>Eukaryota</taxon>
        <taxon>Sar</taxon>
        <taxon>Alveolata</taxon>
        <taxon>Apicomplexa</taxon>
        <taxon>Conoidasida</taxon>
        <taxon>Coccidia</taxon>
        <taxon>Eucoccidiorida</taxon>
        <taxon>Eimeriorina</taxon>
        <taxon>Sarcocystidae</taxon>
        <taxon>Neospora</taxon>
    </lineage>
</organism>
<reference evidence="4" key="3">
    <citation type="journal article" date="2012" name="PLoS Pathog.">
        <title>Comparative genomics of the apicomplexan parasites Toxoplasma gondii and Neospora caninum: Coccidia differing in host range and transmission strategy.</title>
        <authorList>
            <person name="Reid A.J."/>
            <person name="Vermont S.J."/>
            <person name="Cotton J.A."/>
            <person name="Harris D."/>
            <person name="Hill-Cawthorne G.A."/>
            <person name="Konen-Waisman S."/>
            <person name="Latham S.M."/>
            <person name="Mourier T."/>
            <person name="Norton R."/>
            <person name="Quail M.A."/>
            <person name="Sanders M."/>
            <person name="Shanmugam D."/>
            <person name="Sohal A."/>
            <person name="Wasmuth J.D."/>
            <person name="Brunk B."/>
            <person name="Grigg M.E."/>
            <person name="Howard J.C."/>
            <person name="Parkinson J."/>
            <person name="Roos D.S."/>
            <person name="Trees A.J."/>
            <person name="Berriman M."/>
            <person name="Pain A."/>
            <person name="Wastling J.M."/>
        </authorList>
    </citation>
    <scope>NUCLEOTIDE SEQUENCE [LARGE SCALE GENOMIC DNA]</scope>
    <source>
        <strain evidence="4">Liverpool</strain>
    </source>
</reference>
<dbReference type="VEuPathDB" id="ToxoDB:NCLIV_059520"/>
<feature type="compositionally biased region" description="Polar residues" evidence="1">
    <location>
        <begin position="166"/>
        <end position="175"/>
    </location>
</feature>
<feature type="region of interest" description="Disordered" evidence="1">
    <location>
        <begin position="111"/>
        <end position="350"/>
    </location>
</feature>
<gene>
    <name evidence="3" type="ORF">BN1204_059520</name>
    <name evidence="2" type="ORF">NCLIV_059520</name>
</gene>
<dbReference type="Proteomes" id="UP000007494">
    <property type="component" value="Chromosome XI"/>
</dbReference>
<sequence length="1275" mass="134130">MWRDLFSAAKAKFEQQKHRQLGVQSAESGAPSSPDLASPLEQKSGLTCSATSTEDACLAPPSLPLPASCSGPSSRVSPASPASIVPSSAVCTAANASSGEGWRATGGIYQGASLSVGREGAVPSKPRKLKNNASCGATGDEGESSQEPRPKKARTNKHVPRDGPSPAQQRGSSEAGTPRAPAAVPQKGAGAKKRQGRPKAAAGASAKRDKDPALSTVTAGANVQDTASFASPPEPQSSPGVDAPPLPAASVTHDPAALSPAPLATTGDASRSAAKASLPSLSASHLASCASAGAASPRAFPAKSPKGRVPRTAWTPGNSPRTSNKENKNNGAAPGREACKSVLSSPSRSLFRDDTLGKFAAILATSQQEREKKSRLTEGAPQAPSAPPVGPPTAFASSGISASHPTGPPYKELAPARNGAMPARTPAGAPLSSADAGVVSWHAEKASLPPAPQPQDASSFIHATPRLQPRPRNGCRRGLEGEPERGGPGGVAETSAETARHDAAWRSPGVSVVGQEEDGNSDAGLRALAGFGEADASDWRDVEGRKRAECGARNATASGAAIHSAVSSGLVVQGPGHVAERTREAEASLAPPGSPSADAQLPSGVASFPSAPPFSAPCAAAASSSPMEVVEIDDEESLGSEDDDADSLGGEREGESEGEEEGKRYVPFRFIRGLWIDVEHEGLAGPDEEEENDEDSPGRERPSPPTADSRSKAFCFSAAPVLVDFRASVHAAYGGEARVRDPRTLEAAIFQAAPLSVPLSLSSQTLNGSDGAAGRGVQTVLSGAVAGSWSCGDSGLAGRGGAAGGHELGGNLQYRPSKLELCVASIEQRLARQRLIANPRDILRGGGGAGGVYYDKDDAFLDDSETFREFGMDPQADFEDQQTVSGAPSESGMDDEDAYEGTEEFVCDNDPTMEDSEPEDTDSNVKKGRRMQQEDENFNPLAWRRYRTSLKQNMTDDAFNVLLDMEEELKTLHAVEGENAGSQAIEKIMVKHLRKAWIEQLANRQGPERLVELNWALVNKLGSALHAISRECGVFLVHKTWVRRTLVHNSTVYEYLLLQLFDMIKKSPLFKKDDSAVIQKVQESFEAWQRVADDSKGPSNPLACLAVPFAPMLFGGDRTQHLKEAELAKSPLLRVGAILIDMAAIFHLRRNGLREYVELGLGAESDLQPDQEQHFPQFLRGLLKQAVLRRFGAGPRFTLSAAYLKAFVAHLKTRFNVNLYERRARRFRELQFQTAVCRAAVEQAGVCTAGSSLPASGGGASLPGKESRSEGFSVK</sequence>
<feature type="region of interest" description="Disordered" evidence="1">
    <location>
        <begin position="60"/>
        <end position="85"/>
    </location>
</feature>
<dbReference type="AlphaFoldDB" id="F0VP81"/>
<dbReference type="RefSeq" id="XP_003885555.1">
    <property type="nucleotide sequence ID" value="XM_003885506.1"/>
</dbReference>
<evidence type="ECO:0000313" key="2">
    <source>
        <dbReference type="EMBL" id="CBZ55527.1"/>
    </source>
</evidence>
<dbReference type="eggNOG" id="ENOG502T22F">
    <property type="taxonomic scope" value="Eukaryota"/>
</dbReference>
<evidence type="ECO:0000313" key="3">
    <source>
        <dbReference type="EMBL" id="CEL70265.1"/>
    </source>
</evidence>
<proteinExistence type="predicted"/>
<feature type="region of interest" description="Disordered" evidence="1">
    <location>
        <begin position="876"/>
        <end position="933"/>
    </location>
</feature>
<feature type="region of interest" description="Disordered" evidence="1">
    <location>
        <begin position="682"/>
        <end position="711"/>
    </location>
</feature>
<feature type="compositionally biased region" description="Acidic residues" evidence="1">
    <location>
        <begin position="892"/>
        <end position="922"/>
    </location>
</feature>
<feature type="region of interest" description="Disordered" evidence="1">
    <location>
        <begin position="362"/>
        <end position="525"/>
    </location>
</feature>
<feature type="compositionally biased region" description="Low complexity" evidence="1">
    <location>
        <begin position="255"/>
        <end position="302"/>
    </location>
</feature>
<feature type="compositionally biased region" description="Polar residues" evidence="1">
    <location>
        <begin position="395"/>
        <end position="404"/>
    </location>
</feature>
<name>F0VP81_NEOCL</name>
<feature type="compositionally biased region" description="Polar residues" evidence="1">
    <location>
        <begin position="22"/>
        <end position="31"/>
    </location>
</feature>
<dbReference type="EMBL" id="LN714486">
    <property type="protein sequence ID" value="CEL70265.1"/>
    <property type="molecule type" value="Genomic_DNA"/>
</dbReference>
<accession>F0VP81</accession>
<feature type="region of interest" description="Disordered" evidence="1">
    <location>
        <begin position="625"/>
        <end position="663"/>
    </location>
</feature>
<feature type="region of interest" description="Disordered" evidence="1">
    <location>
        <begin position="575"/>
        <end position="605"/>
    </location>
</feature>
<feature type="compositionally biased region" description="Acidic residues" evidence="1">
    <location>
        <begin position="686"/>
        <end position="695"/>
    </location>
</feature>
<feature type="region of interest" description="Disordered" evidence="1">
    <location>
        <begin position="16"/>
        <end position="46"/>
    </location>
</feature>
<dbReference type="OrthoDB" id="10403440at2759"/>
<reference evidence="2" key="1">
    <citation type="submission" date="2011-02" db="EMBL/GenBank/DDBJ databases">
        <authorList>
            <person name="Aslett M."/>
        </authorList>
    </citation>
    <scope>NUCLEOTIDE SEQUENCE</scope>
    <source>
        <strain evidence="2">Liverpool</strain>
    </source>
</reference>
<dbReference type="EMBL" id="FR823392">
    <property type="protein sequence ID" value="CBZ55527.1"/>
    <property type="molecule type" value="Genomic_DNA"/>
</dbReference>
<dbReference type="OMA" id="CDNDPTM"/>
<feature type="region of interest" description="Disordered" evidence="1">
    <location>
        <begin position="1253"/>
        <end position="1275"/>
    </location>
</feature>
<evidence type="ECO:0000313" key="4">
    <source>
        <dbReference type="Proteomes" id="UP000007494"/>
    </source>
</evidence>
<reference evidence="3" key="4">
    <citation type="journal article" date="2015" name="PLoS ONE">
        <title>Comprehensive Evaluation of Toxoplasma gondii VEG and Neospora caninum LIV Genomes with Tachyzoite Stage Transcriptome and Proteome Defines Novel Transcript Features.</title>
        <authorList>
            <person name="Ramaprasad A."/>
            <person name="Mourier T."/>
            <person name="Naeem R."/>
            <person name="Malas T.B."/>
            <person name="Moussa E."/>
            <person name="Panigrahi A."/>
            <person name="Vermont S.J."/>
            <person name="Otto T.D."/>
            <person name="Wastling J."/>
            <person name="Pain A."/>
        </authorList>
    </citation>
    <scope>NUCLEOTIDE SEQUENCE</scope>
    <source>
        <strain evidence="3">Liverpool</strain>
    </source>
</reference>
<feature type="compositionally biased region" description="Pro residues" evidence="1">
    <location>
        <begin position="232"/>
        <end position="247"/>
    </location>
</feature>
<feature type="compositionally biased region" description="Polar residues" evidence="1">
    <location>
        <begin position="215"/>
        <end position="229"/>
    </location>
</feature>
<dbReference type="GeneID" id="13440940"/>
<feature type="compositionally biased region" description="Acidic residues" evidence="1">
    <location>
        <begin position="630"/>
        <end position="646"/>
    </location>
</feature>
<dbReference type="InParanoid" id="F0VP81"/>
<reference evidence="2" key="2">
    <citation type="submission" date="2011-03" db="EMBL/GenBank/DDBJ databases">
        <title>Comparative genomics and transcriptomics of Neospora caninum and Toxoplasma gondii.</title>
        <authorList>
            <person name="Reid A.J."/>
            <person name="Sohal A."/>
            <person name="Harris D."/>
            <person name="Quail M."/>
            <person name="Sanders M."/>
            <person name="Berriman M."/>
            <person name="Wastling J.M."/>
            <person name="Pain A."/>
        </authorList>
    </citation>
    <scope>NUCLEOTIDE SEQUENCE</scope>
    <source>
        <strain evidence="2">Liverpool</strain>
    </source>
</reference>
<protein>
    <submittedName>
        <fullName evidence="2">Uncharacterized protein</fullName>
    </submittedName>
</protein>
<evidence type="ECO:0000256" key="1">
    <source>
        <dbReference type="SAM" id="MobiDB-lite"/>
    </source>
</evidence>